<keyword evidence="6 10" id="KW-0067">ATP-binding</keyword>
<organism evidence="10 11">
    <name type="scientific">Nocardiopsis aegyptia</name>
    <dbReference type="NCBI Taxonomy" id="220378"/>
    <lineage>
        <taxon>Bacteria</taxon>
        <taxon>Bacillati</taxon>
        <taxon>Actinomycetota</taxon>
        <taxon>Actinomycetes</taxon>
        <taxon>Streptosporangiales</taxon>
        <taxon>Nocardiopsidaceae</taxon>
        <taxon>Nocardiopsis</taxon>
    </lineage>
</organism>
<gene>
    <name evidence="10" type="ORF">HNR10_004060</name>
</gene>
<feature type="domain" description="ABC transporter" evidence="9">
    <location>
        <begin position="7"/>
        <end position="243"/>
    </location>
</feature>
<dbReference type="RefSeq" id="WP_179825911.1">
    <property type="nucleotide sequence ID" value="NZ_JACCFS010000001.1"/>
</dbReference>
<keyword evidence="7" id="KW-1278">Translocase</keyword>
<protein>
    <submittedName>
        <fullName evidence="10">Ribose transport system ATP-binding protein</fullName>
    </submittedName>
</protein>
<dbReference type="InterPro" id="IPR050107">
    <property type="entry name" value="ABC_carbohydrate_import_ATPase"/>
</dbReference>
<keyword evidence="11" id="KW-1185">Reference proteome</keyword>
<keyword evidence="2" id="KW-0813">Transport</keyword>
<dbReference type="PROSITE" id="PS00211">
    <property type="entry name" value="ABC_TRANSPORTER_1"/>
    <property type="match status" value="1"/>
</dbReference>
<dbReference type="GO" id="GO:0005886">
    <property type="term" value="C:plasma membrane"/>
    <property type="evidence" value="ECO:0007669"/>
    <property type="project" value="UniProtKB-SubCell"/>
</dbReference>
<feature type="domain" description="ABC transporter" evidence="9">
    <location>
        <begin position="254"/>
        <end position="497"/>
    </location>
</feature>
<dbReference type="InterPro" id="IPR017871">
    <property type="entry name" value="ABC_transporter-like_CS"/>
</dbReference>
<sequence>MTGEPLLRMRAITKSFLGVRVLHGVDLDLRAGEVHALVGENGAGKSTLMKVLAGVHRPDGGTIELDGEQVAFEHPVRAQRAGVATVFQEFNLLPERTVAENVFLGREPLRRGLVDGRAMERATAALLADLGLEGIAPWQKVRSLSVAEQQIVEIVKALSQDARVISMDEPTAALADHEVEVLYRIIGRLRERGVAVLYVSHRLKEIFDLAATITVLKDGDLVGTWPAQELGPAELVRQMVGRPVSAVFPEPLEPRGEHVGRVRLSVAGGGNSQVDGIGFEVRGGEILGLGGLQGSGRTEVAHALFGIARFTRGEVRVDGRVVNPRSPRQAVRAGLVLVTEDRKSQGLALHQSVLANGRLVLDAVFPFGSGPRARRLPGVLSSLELVARGGHGQEVQYLSGGNQQKVVLAKWLAAEPGVMVMDEPTRGIDVGAKQAVYRLMRELAADGVAIVLITSELPELIGMADRLVVLDDGRIAGELPGDADEEAVMALATGSAPREEAAS</sequence>
<evidence type="ECO:0000313" key="10">
    <source>
        <dbReference type="EMBL" id="NYJ36179.1"/>
    </source>
</evidence>
<evidence type="ECO:0000256" key="1">
    <source>
        <dbReference type="ARBA" id="ARBA00004202"/>
    </source>
</evidence>
<dbReference type="CDD" id="cd03216">
    <property type="entry name" value="ABC_Carb_Monos_I"/>
    <property type="match status" value="1"/>
</dbReference>
<dbReference type="SMART" id="SM00382">
    <property type="entry name" value="AAA"/>
    <property type="match status" value="2"/>
</dbReference>
<comment type="caution">
    <text evidence="10">The sequence shown here is derived from an EMBL/GenBank/DDBJ whole genome shotgun (WGS) entry which is preliminary data.</text>
</comment>
<evidence type="ECO:0000256" key="3">
    <source>
        <dbReference type="ARBA" id="ARBA00022475"/>
    </source>
</evidence>
<proteinExistence type="predicted"/>
<evidence type="ECO:0000256" key="6">
    <source>
        <dbReference type="ARBA" id="ARBA00022840"/>
    </source>
</evidence>
<evidence type="ECO:0000256" key="2">
    <source>
        <dbReference type="ARBA" id="ARBA00022448"/>
    </source>
</evidence>
<dbReference type="EMBL" id="JACCFS010000001">
    <property type="protein sequence ID" value="NYJ36179.1"/>
    <property type="molecule type" value="Genomic_DNA"/>
</dbReference>
<comment type="subcellular location">
    <subcellularLocation>
        <location evidence="1">Cell membrane</location>
        <topology evidence="1">Peripheral membrane protein</topology>
    </subcellularLocation>
</comment>
<evidence type="ECO:0000256" key="8">
    <source>
        <dbReference type="ARBA" id="ARBA00023136"/>
    </source>
</evidence>
<dbReference type="GO" id="GO:0005524">
    <property type="term" value="F:ATP binding"/>
    <property type="evidence" value="ECO:0007669"/>
    <property type="project" value="UniProtKB-KW"/>
</dbReference>
<dbReference type="InterPro" id="IPR027417">
    <property type="entry name" value="P-loop_NTPase"/>
</dbReference>
<dbReference type="GO" id="GO:0016887">
    <property type="term" value="F:ATP hydrolysis activity"/>
    <property type="evidence" value="ECO:0007669"/>
    <property type="project" value="InterPro"/>
</dbReference>
<dbReference type="CDD" id="cd03215">
    <property type="entry name" value="ABC_Carb_Monos_II"/>
    <property type="match status" value="1"/>
</dbReference>
<evidence type="ECO:0000256" key="7">
    <source>
        <dbReference type="ARBA" id="ARBA00022967"/>
    </source>
</evidence>
<dbReference type="SUPFAM" id="SSF52540">
    <property type="entry name" value="P-loop containing nucleoside triphosphate hydrolases"/>
    <property type="match status" value="2"/>
</dbReference>
<dbReference type="FunFam" id="3.40.50.300:FF:000127">
    <property type="entry name" value="Ribose import ATP-binding protein RbsA"/>
    <property type="match status" value="1"/>
</dbReference>
<dbReference type="PROSITE" id="PS50893">
    <property type="entry name" value="ABC_TRANSPORTER_2"/>
    <property type="match status" value="2"/>
</dbReference>
<dbReference type="PANTHER" id="PTHR43790:SF9">
    <property type="entry name" value="GALACTOFURANOSE TRANSPORTER ATP-BINDING PROTEIN YTFR"/>
    <property type="match status" value="1"/>
</dbReference>
<keyword evidence="4" id="KW-0677">Repeat</keyword>
<dbReference type="Pfam" id="PF00005">
    <property type="entry name" value="ABC_tran"/>
    <property type="match status" value="2"/>
</dbReference>
<dbReference type="Gene3D" id="3.40.50.300">
    <property type="entry name" value="P-loop containing nucleotide triphosphate hydrolases"/>
    <property type="match status" value="2"/>
</dbReference>
<dbReference type="Proteomes" id="UP000572051">
    <property type="component" value="Unassembled WGS sequence"/>
</dbReference>
<accession>A0A7Z0EQ14</accession>
<evidence type="ECO:0000259" key="9">
    <source>
        <dbReference type="PROSITE" id="PS50893"/>
    </source>
</evidence>
<evidence type="ECO:0000313" key="11">
    <source>
        <dbReference type="Proteomes" id="UP000572051"/>
    </source>
</evidence>
<name>A0A7Z0EQ14_9ACTN</name>
<dbReference type="PANTHER" id="PTHR43790">
    <property type="entry name" value="CARBOHYDRATE TRANSPORT ATP-BINDING PROTEIN MG119-RELATED"/>
    <property type="match status" value="1"/>
</dbReference>
<keyword evidence="3" id="KW-1003">Cell membrane</keyword>
<reference evidence="10 11" key="1">
    <citation type="submission" date="2020-07" db="EMBL/GenBank/DDBJ databases">
        <title>Sequencing the genomes of 1000 actinobacteria strains.</title>
        <authorList>
            <person name="Klenk H.-P."/>
        </authorList>
    </citation>
    <scope>NUCLEOTIDE SEQUENCE [LARGE SCALE GENOMIC DNA]</scope>
    <source>
        <strain evidence="10 11">DSM 44442</strain>
    </source>
</reference>
<keyword evidence="8" id="KW-0472">Membrane</keyword>
<dbReference type="AlphaFoldDB" id="A0A7Z0EQ14"/>
<keyword evidence="5" id="KW-0547">Nucleotide-binding</keyword>
<dbReference type="InterPro" id="IPR003593">
    <property type="entry name" value="AAA+_ATPase"/>
</dbReference>
<dbReference type="InterPro" id="IPR003439">
    <property type="entry name" value="ABC_transporter-like_ATP-bd"/>
</dbReference>
<evidence type="ECO:0000256" key="4">
    <source>
        <dbReference type="ARBA" id="ARBA00022737"/>
    </source>
</evidence>
<evidence type="ECO:0000256" key="5">
    <source>
        <dbReference type="ARBA" id="ARBA00022741"/>
    </source>
</evidence>